<feature type="transmembrane region" description="Helical" evidence="1">
    <location>
        <begin position="85"/>
        <end position="108"/>
    </location>
</feature>
<organism evidence="2 3">
    <name type="scientific">Flavobacterium turcicum</name>
    <dbReference type="NCBI Taxonomy" id="2764718"/>
    <lineage>
        <taxon>Bacteria</taxon>
        <taxon>Pseudomonadati</taxon>
        <taxon>Bacteroidota</taxon>
        <taxon>Flavobacteriia</taxon>
        <taxon>Flavobacteriales</taxon>
        <taxon>Flavobacteriaceae</taxon>
        <taxon>Flavobacterium</taxon>
    </lineage>
</organism>
<keyword evidence="1" id="KW-0812">Transmembrane</keyword>
<gene>
    <name evidence="2" type="ORF">H8R26_14690</name>
</gene>
<comment type="caution">
    <text evidence="2">The sequence shown here is derived from an EMBL/GenBank/DDBJ whole genome shotgun (WGS) entry which is preliminary data.</text>
</comment>
<evidence type="ECO:0000256" key="1">
    <source>
        <dbReference type="SAM" id="Phobius"/>
    </source>
</evidence>
<dbReference type="RefSeq" id="WP_166139179.1">
    <property type="nucleotide sequence ID" value="NZ_JAAOBY010000015.1"/>
</dbReference>
<feature type="transmembrane region" description="Helical" evidence="1">
    <location>
        <begin position="20"/>
        <end position="39"/>
    </location>
</feature>
<proteinExistence type="predicted"/>
<accession>A0ABR7JJJ8</accession>
<keyword evidence="1" id="KW-0472">Membrane</keyword>
<keyword evidence="3" id="KW-1185">Reference proteome</keyword>
<evidence type="ECO:0000313" key="3">
    <source>
        <dbReference type="Proteomes" id="UP000621670"/>
    </source>
</evidence>
<name>A0ABR7JJJ8_9FLAO</name>
<dbReference type="EMBL" id="JACRUM010000016">
    <property type="protein sequence ID" value="MBC5864673.1"/>
    <property type="molecule type" value="Genomic_DNA"/>
</dbReference>
<reference evidence="2 3" key="1">
    <citation type="submission" date="2020-08" db="EMBL/GenBank/DDBJ databases">
        <title>Description of novel Flavobacterium F-400 isolate.</title>
        <authorList>
            <person name="Saticioglu I."/>
            <person name="Duman M."/>
            <person name="Altun S."/>
        </authorList>
    </citation>
    <scope>NUCLEOTIDE SEQUENCE [LARGE SCALE GENOMIC DNA]</scope>
    <source>
        <strain evidence="2 3">F-400</strain>
    </source>
</reference>
<dbReference type="Proteomes" id="UP000621670">
    <property type="component" value="Unassembled WGS sequence"/>
</dbReference>
<keyword evidence="1" id="KW-1133">Transmembrane helix</keyword>
<evidence type="ECO:0000313" key="2">
    <source>
        <dbReference type="EMBL" id="MBC5864673.1"/>
    </source>
</evidence>
<protein>
    <recommendedName>
        <fullName evidence="4">DUF5673 domain-containing protein</fullName>
    </recommendedName>
</protein>
<feature type="transmembrane region" description="Helical" evidence="1">
    <location>
        <begin position="51"/>
        <end position="73"/>
    </location>
</feature>
<evidence type="ECO:0008006" key="4">
    <source>
        <dbReference type="Google" id="ProtNLM"/>
    </source>
</evidence>
<sequence length="186" mass="21458">MISYNKKHPKSLTEPEKKKIKKINIFCYFLMVIALISIVEINEMDNNFSGTILFVIFSIIGLIIAMVFLRYVNRKITIISDNKDTANFVNGIIFVLFIFGFPALANLYNRKVNIGEIKCSNFKVLELGESTYKTHRYFLYVEINNTYERLATNKTIWNELKVGKNVELCVAKGGLGMEFLKSINFK</sequence>